<dbReference type="EMBL" id="JAENHO010000004">
    <property type="protein sequence ID" value="MBL7255856.1"/>
    <property type="molecule type" value="Genomic_DNA"/>
</dbReference>
<sequence length="243" mass="26189">MFLAVLSSVMIAVLVAAFVIIGLGMSRYSAPKRAAEEQRRQDKVLRARVDAVLAAATGPDRPVVAGDLGLQNPDGDSALHLAYHAGRDDAVARLVALGADETLRNHDGLTPAEMVEVAAIERLLERTVACMTRCRWRDAETGRTLYESLLELPLRLYNPALVRVALRNPESMSLACLGLKVGKPGSEERLVPLLDGLGSKAMATKYLNSGSQVLADAAFRWARANGYVIQHTGGGTGVRWGRF</sequence>
<dbReference type="PROSITE" id="PS50088">
    <property type="entry name" value="ANK_REPEAT"/>
    <property type="match status" value="1"/>
</dbReference>
<feature type="transmembrane region" description="Helical" evidence="2">
    <location>
        <begin position="6"/>
        <end position="25"/>
    </location>
</feature>
<reference evidence="3 4" key="1">
    <citation type="submission" date="2021-01" db="EMBL/GenBank/DDBJ databases">
        <title>Actinoplanes sp. nov. LDG1-01 isolated from lichen.</title>
        <authorList>
            <person name="Saeng-In P."/>
            <person name="Phongsopitanun W."/>
            <person name="Kanchanasin P."/>
            <person name="Yuki M."/>
            <person name="Kudo T."/>
            <person name="Ohkuma M."/>
            <person name="Tanasupawat S."/>
        </authorList>
    </citation>
    <scope>NUCLEOTIDE SEQUENCE [LARGE SCALE GENOMIC DNA]</scope>
    <source>
        <strain evidence="3 4">LDG1-01</strain>
    </source>
</reference>
<comment type="caution">
    <text evidence="3">The sequence shown here is derived from an EMBL/GenBank/DDBJ whole genome shotgun (WGS) entry which is preliminary data.</text>
</comment>
<keyword evidence="2" id="KW-0812">Transmembrane</keyword>
<dbReference type="Gene3D" id="1.25.40.20">
    <property type="entry name" value="Ankyrin repeat-containing domain"/>
    <property type="match status" value="1"/>
</dbReference>
<feature type="repeat" description="ANK" evidence="1">
    <location>
        <begin position="74"/>
        <end position="106"/>
    </location>
</feature>
<evidence type="ECO:0000313" key="3">
    <source>
        <dbReference type="EMBL" id="MBL7255856.1"/>
    </source>
</evidence>
<evidence type="ECO:0000313" key="4">
    <source>
        <dbReference type="Proteomes" id="UP000598996"/>
    </source>
</evidence>
<proteinExistence type="predicted"/>
<evidence type="ECO:0000256" key="1">
    <source>
        <dbReference type="PROSITE-ProRule" id="PRU00023"/>
    </source>
</evidence>
<keyword evidence="2" id="KW-0472">Membrane</keyword>
<dbReference type="RefSeq" id="WP_202992357.1">
    <property type="nucleotide sequence ID" value="NZ_JAENHO010000004.1"/>
</dbReference>
<dbReference type="InterPro" id="IPR002110">
    <property type="entry name" value="Ankyrin_rpt"/>
</dbReference>
<keyword evidence="1" id="KW-0040">ANK repeat</keyword>
<organism evidence="3 4">
    <name type="scientific">Paractinoplanes lichenicola</name>
    <dbReference type="NCBI Taxonomy" id="2802976"/>
    <lineage>
        <taxon>Bacteria</taxon>
        <taxon>Bacillati</taxon>
        <taxon>Actinomycetota</taxon>
        <taxon>Actinomycetes</taxon>
        <taxon>Micromonosporales</taxon>
        <taxon>Micromonosporaceae</taxon>
        <taxon>Paractinoplanes</taxon>
    </lineage>
</organism>
<evidence type="ECO:0008006" key="5">
    <source>
        <dbReference type="Google" id="ProtNLM"/>
    </source>
</evidence>
<dbReference type="Proteomes" id="UP000598996">
    <property type="component" value="Unassembled WGS sequence"/>
</dbReference>
<dbReference type="PROSITE" id="PS50297">
    <property type="entry name" value="ANK_REP_REGION"/>
    <property type="match status" value="1"/>
</dbReference>
<protein>
    <recommendedName>
        <fullName evidence="5">Ankyrin repeat domain-containing protein</fullName>
    </recommendedName>
</protein>
<name>A0ABS1VQN9_9ACTN</name>
<keyword evidence="2" id="KW-1133">Transmembrane helix</keyword>
<dbReference type="InterPro" id="IPR036770">
    <property type="entry name" value="Ankyrin_rpt-contain_sf"/>
</dbReference>
<keyword evidence="4" id="KW-1185">Reference proteome</keyword>
<evidence type="ECO:0000256" key="2">
    <source>
        <dbReference type="SAM" id="Phobius"/>
    </source>
</evidence>
<accession>A0ABS1VQN9</accession>
<dbReference type="SUPFAM" id="SSF48403">
    <property type="entry name" value="Ankyrin repeat"/>
    <property type="match status" value="1"/>
</dbReference>
<gene>
    <name evidence="3" type="ORF">JKJ07_16250</name>
</gene>